<dbReference type="InterPro" id="IPR000847">
    <property type="entry name" value="LysR_HTH_N"/>
</dbReference>
<protein>
    <submittedName>
        <fullName evidence="6">Transcriptional regulator, LysR family</fullName>
    </submittedName>
</protein>
<dbReference type="Gene3D" id="1.10.10.10">
    <property type="entry name" value="Winged helix-like DNA-binding domain superfamily/Winged helix DNA-binding domain"/>
    <property type="match status" value="1"/>
</dbReference>
<dbReference type="GO" id="GO:0003700">
    <property type="term" value="F:DNA-binding transcription factor activity"/>
    <property type="evidence" value="ECO:0007669"/>
    <property type="project" value="InterPro"/>
</dbReference>
<comment type="similarity">
    <text evidence="1">Belongs to the LysR transcriptional regulatory family.</text>
</comment>
<keyword evidence="2" id="KW-0805">Transcription regulation</keyword>
<dbReference type="InterPro" id="IPR036388">
    <property type="entry name" value="WH-like_DNA-bd_sf"/>
</dbReference>
<evidence type="ECO:0000256" key="1">
    <source>
        <dbReference type="ARBA" id="ARBA00009437"/>
    </source>
</evidence>
<evidence type="ECO:0000313" key="7">
    <source>
        <dbReference type="Proteomes" id="UP000184268"/>
    </source>
</evidence>
<keyword evidence="4" id="KW-0804">Transcription</keyword>
<dbReference type="PROSITE" id="PS50931">
    <property type="entry name" value="HTH_LYSR"/>
    <property type="match status" value="1"/>
</dbReference>
<dbReference type="Pfam" id="PF00126">
    <property type="entry name" value="HTH_1"/>
    <property type="match status" value="1"/>
</dbReference>
<dbReference type="GO" id="GO:0043565">
    <property type="term" value="F:sequence-specific DNA binding"/>
    <property type="evidence" value="ECO:0007669"/>
    <property type="project" value="TreeGrafter"/>
</dbReference>
<dbReference type="InterPro" id="IPR036390">
    <property type="entry name" value="WH_DNA-bd_sf"/>
</dbReference>
<gene>
    <name evidence="6" type="ORF">SAMN02745129_0759</name>
</gene>
<dbReference type="SUPFAM" id="SSF46785">
    <property type="entry name" value="Winged helix' DNA-binding domain"/>
    <property type="match status" value="1"/>
</dbReference>
<dbReference type="InterPro" id="IPR005119">
    <property type="entry name" value="LysR_subst-bd"/>
</dbReference>
<dbReference type="STRING" id="299255.SAMN02745129_0759"/>
<evidence type="ECO:0000256" key="3">
    <source>
        <dbReference type="ARBA" id="ARBA00023125"/>
    </source>
</evidence>
<sequence>MEIESIRLFVLAAERLNISAAGRQLGLAPAVASTRLSKLEAQIGVELLHRSTRKVSLSEEGQRFLPFAKEILAQQDAALASLGLDQPEISGTLRFAASSTFAQLYVAPILTGFLERYPAINVEMRLSDTPFNLIEEGIDLALRNVRIDDSNLRARKVADDTRILCASPAYLARHGTPLQPSDLMSHQMLVFQGGRARKLFRIGEEDSEASFPPVGAVKRVVCDDGASMRIATEAGVGIAMNAYWSVHQQLQSGALARVLPEYEVDSDTAIWLIYPKATLLHPKVRVFIDYLLEHIKVPSP</sequence>
<evidence type="ECO:0000256" key="4">
    <source>
        <dbReference type="ARBA" id="ARBA00023163"/>
    </source>
</evidence>
<keyword evidence="7" id="KW-1185">Reference proteome</keyword>
<evidence type="ECO:0000313" key="6">
    <source>
        <dbReference type="EMBL" id="SHG80191.1"/>
    </source>
</evidence>
<keyword evidence="3" id="KW-0238">DNA-binding</keyword>
<dbReference type="InterPro" id="IPR058163">
    <property type="entry name" value="LysR-type_TF_proteobact-type"/>
</dbReference>
<proteinExistence type="inferred from homology"/>
<reference evidence="6 7" key="1">
    <citation type="submission" date="2016-11" db="EMBL/GenBank/DDBJ databases">
        <authorList>
            <person name="Jaros S."/>
            <person name="Januszkiewicz K."/>
            <person name="Wedrychowicz H."/>
        </authorList>
    </citation>
    <scope>NUCLEOTIDE SEQUENCE [LARGE SCALE GENOMIC DNA]</scope>
    <source>
        <strain evidence="6 7">DSM 16917</strain>
    </source>
</reference>
<dbReference type="GO" id="GO:0006351">
    <property type="term" value="P:DNA-templated transcription"/>
    <property type="evidence" value="ECO:0007669"/>
    <property type="project" value="TreeGrafter"/>
</dbReference>
<dbReference type="EMBL" id="FQXG01000001">
    <property type="protein sequence ID" value="SHG80191.1"/>
    <property type="molecule type" value="Genomic_DNA"/>
</dbReference>
<name>A0A1M5MSE1_9GAMM</name>
<organism evidence="6 7">
    <name type="scientific">Ferrimonas marina</name>
    <dbReference type="NCBI Taxonomy" id="299255"/>
    <lineage>
        <taxon>Bacteria</taxon>
        <taxon>Pseudomonadati</taxon>
        <taxon>Pseudomonadota</taxon>
        <taxon>Gammaproteobacteria</taxon>
        <taxon>Alteromonadales</taxon>
        <taxon>Ferrimonadaceae</taxon>
        <taxon>Ferrimonas</taxon>
    </lineage>
</organism>
<dbReference type="Pfam" id="PF03466">
    <property type="entry name" value="LysR_substrate"/>
    <property type="match status" value="1"/>
</dbReference>
<dbReference type="Proteomes" id="UP000184268">
    <property type="component" value="Unassembled WGS sequence"/>
</dbReference>
<dbReference type="CDD" id="cd08422">
    <property type="entry name" value="PBP2_CrgA_like"/>
    <property type="match status" value="1"/>
</dbReference>
<dbReference type="Gene3D" id="3.40.190.290">
    <property type="match status" value="1"/>
</dbReference>
<dbReference type="PANTHER" id="PTHR30537:SF5">
    <property type="entry name" value="HTH-TYPE TRANSCRIPTIONAL ACTIVATOR TTDR-RELATED"/>
    <property type="match status" value="1"/>
</dbReference>
<accession>A0A1M5MSE1</accession>
<dbReference type="RefSeq" id="WP_067654159.1">
    <property type="nucleotide sequence ID" value="NZ_FQXG01000001.1"/>
</dbReference>
<dbReference type="SUPFAM" id="SSF53850">
    <property type="entry name" value="Periplasmic binding protein-like II"/>
    <property type="match status" value="1"/>
</dbReference>
<evidence type="ECO:0000259" key="5">
    <source>
        <dbReference type="PROSITE" id="PS50931"/>
    </source>
</evidence>
<dbReference type="PANTHER" id="PTHR30537">
    <property type="entry name" value="HTH-TYPE TRANSCRIPTIONAL REGULATOR"/>
    <property type="match status" value="1"/>
</dbReference>
<feature type="domain" description="HTH lysR-type" evidence="5">
    <location>
        <begin position="1"/>
        <end position="58"/>
    </location>
</feature>
<dbReference type="AlphaFoldDB" id="A0A1M5MSE1"/>
<dbReference type="OrthoDB" id="9786526at2"/>
<evidence type="ECO:0000256" key="2">
    <source>
        <dbReference type="ARBA" id="ARBA00023015"/>
    </source>
</evidence>